<reference evidence="3 4" key="1">
    <citation type="submission" date="2023-01" db="EMBL/GenBank/DDBJ databases">
        <title>Analysis of 21 Apiospora genomes using comparative genomics revels a genus with tremendous synthesis potential of carbohydrate active enzymes and secondary metabolites.</title>
        <authorList>
            <person name="Sorensen T."/>
        </authorList>
    </citation>
    <scope>NUCLEOTIDE SEQUENCE [LARGE SCALE GENOMIC DNA]</scope>
    <source>
        <strain evidence="3 4">CBS 117206</strain>
    </source>
</reference>
<evidence type="ECO:0000313" key="3">
    <source>
        <dbReference type="EMBL" id="KAK8132565.1"/>
    </source>
</evidence>
<sequence>MENLLGFSRDSNPVGLDYNFGELDRLGLTGTAKDEPSPKGRGPSKACDACRNMNAESLNPNAEKIQHSSSCDIFEAGAEVEVSEGDGRNDTPVPLCWIMDAGEEPRSHYPFPYVFTRSGDPAMRYGIPAVKSIQEDLQPDMAAGFIQACIKRDDELHDDVLPNLPVSCSPPGRLIDVFPDGVTSHWSERSPVRLVSSDSWSDTRNPRYVALSHCWGRSLTDEFKTMSASLQSRLRGIHHSSLTPSFRDAVTITRSLGIRYVWIDALCIIQDSEADWVAESAKMAAIYGDSYLTIAADSSPDSFGGILIKRTIPKSMNNNCHFEEISSVLSTGEQSSLLIYRPSLTLESPDALRGSVLSTRGWTFQENILAPRTIHFTTTQMVWEDRQGDFTTEDGLPFVRAMRGAGAATPKTTCSRSGTRDSSSKIIRIGTSLTTRTAASPSLAWPGGLQPRPGRDI</sequence>
<dbReference type="Pfam" id="PF06985">
    <property type="entry name" value="HET"/>
    <property type="match status" value="1"/>
</dbReference>
<dbReference type="EMBL" id="JAQQWP010000001">
    <property type="protein sequence ID" value="KAK8132565.1"/>
    <property type="molecule type" value="Genomic_DNA"/>
</dbReference>
<dbReference type="Proteomes" id="UP001392437">
    <property type="component" value="Unassembled WGS sequence"/>
</dbReference>
<dbReference type="PANTHER" id="PTHR33112:SF8">
    <property type="entry name" value="HETEROKARYON INCOMPATIBILITY DOMAIN-CONTAINING PROTEIN"/>
    <property type="match status" value="1"/>
</dbReference>
<dbReference type="PANTHER" id="PTHR33112">
    <property type="entry name" value="DOMAIN PROTEIN, PUTATIVE-RELATED"/>
    <property type="match status" value="1"/>
</dbReference>
<evidence type="ECO:0000313" key="4">
    <source>
        <dbReference type="Proteomes" id="UP001392437"/>
    </source>
</evidence>
<accession>A0AAW0RCB8</accession>
<name>A0AAW0RCB8_9PEZI</name>
<keyword evidence="4" id="KW-1185">Reference proteome</keyword>
<comment type="caution">
    <text evidence="3">The sequence shown here is derived from an EMBL/GenBank/DDBJ whole genome shotgun (WGS) entry which is preliminary data.</text>
</comment>
<feature type="region of interest" description="Disordered" evidence="1">
    <location>
        <begin position="438"/>
        <end position="457"/>
    </location>
</feature>
<protein>
    <recommendedName>
        <fullName evidence="2">Heterokaryon incompatibility domain-containing protein</fullName>
    </recommendedName>
</protein>
<feature type="domain" description="Heterokaryon incompatibility" evidence="2">
    <location>
        <begin position="208"/>
        <end position="366"/>
    </location>
</feature>
<proteinExistence type="predicted"/>
<dbReference type="AlphaFoldDB" id="A0AAW0RCB8"/>
<organism evidence="3 4">
    <name type="scientific">Apiospora kogelbergensis</name>
    <dbReference type="NCBI Taxonomy" id="1337665"/>
    <lineage>
        <taxon>Eukaryota</taxon>
        <taxon>Fungi</taxon>
        <taxon>Dikarya</taxon>
        <taxon>Ascomycota</taxon>
        <taxon>Pezizomycotina</taxon>
        <taxon>Sordariomycetes</taxon>
        <taxon>Xylariomycetidae</taxon>
        <taxon>Amphisphaeriales</taxon>
        <taxon>Apiosporaceae</taxon>
        <taxon>Apiospora</taxon>
    </lineage>
</organism>
<evidence type="ECO:0000259" key="2">
    <source>
        <dbReference type="Pfam" id="PF06985"/>
    </source>
</evidence>
<dbReference type="InterPro" id="IPR010730">
    <property type="entry name" value="HET"/>
</dbReference>
<evidence type="ECO:0000256" key="1">
    <source>
        <dbReference type="SAM" id="MobiDB-lite"/>
    </source>
</evidence>
<gene>
    <name evidence="3" type="ORF">PG999_000738</name>
</gene>